<dbReference type="NCBIfam" id="NF006597">
    <property type="entry name" value="PRK09134.1"/>
    <property type="match status" value="1"/>
</dbReference>
<proteinExistence type="inferred from homology"/>
<dbReference type="InterPro" id="IPR002347">
    <property type="entry name" value="SDR_fam"/>
</dbReference>
<gene>
    <name evidence="3" type="ORF">JJQ90_15845</name>
</gene>
<dbReference type="EMBL" id="JAERQM010000004">
    <property type="protein sequence ID" value="MBU8545194.1"/>
    <property type="molecule type" value="Genomic_DNA"/>
</dbReference>
<dbReference type="PANTHER" id="PTHR43639:SF1">
    <property type="entry name" value="SHORT-CHAIN DEHYDROGENASE_REDUCTASE FAMILY PROTEIN"/>
    <property type="match status" value="1"/>
</dbReference>
<evidence type="ECO:0000256" key="2">
    <source>
        <dbReference type="ARBA" id="ARBA00023002"/>
    </source>
</evidence>
<keyword evidence="2" id="KW-0560">Oxidoreductase</keyword>
<dbReference type="Pfam" id="PF00106">
    <property type="entry name" value="adh_short"/>
    <property type="match status" value="1"/>
</dbReference>
<evidence type="ECO:0000313" key="4">
    <source>
        <dbReference type="Proteomes" id="UP000689967"/>
    </source>
</evidence>
<name>A0ABS6H931_9PROT</name>
<dbReference type="RefSeq" id="WP_216877015.1">
    <property type="nucleotide sequence ID" value="NZ_JAERQM010000004.1"/>
</dbReference>
<keyword evidence="4" id="KW-1185">Reference proteome</keyword>
<dbReference type="InterPro" id="IPR020904">
    <property type="entry name" value="Sc_DH/Rdtase_CS"/>
</dbReference>
<reference evidence="3 4" key="1">
    <citation type="submission" date="2021-01" db="EMBL/GenBank/DDBJ databases">
        <title>Roseomonas sp. nov, a bacterium isolated from an oil production mixture in Yumen Oilfield.</title>
        <authorList>
            <person name="Wu D."/>
        </authorList>
    </citation>
    <scope>NUCLEOTIDE SEQUENCE [LARGE SCALE GENOMIC DNA]</scope>
    <source>
        <strain evidence="3 4">ROY-5-3</strain>
    </source>
</reference>
<comment type="similarity">
    <text evidence="1">Belongs to the short-chain dehydrogenases/reductases (SDR) family.</text>
</comment>
<evidence type="ECO:0000256" key="1">
    <source>
        <dbReference type="ARBA" id="ARBA00006484"/>
    </source>
</evidence>
<organism evidence="3 4">
    <name type="scientific">Falsiroseomonas oleicola</name>
    <dbReference type="NCBI Taxonomy" id="2801474"/>
    <lineage>
        <taxon>Bacteria</taxon>
        <taxon>Pseudomonadati</taxon>
        <taxon>Pseudomonadota</taxon>
        <taxon>Alphaproteobacteria</taxon>
        <taxon>Acetobacterales</taxon>
        <taxon>Roseomonadaceae</taxon>
        <taxon>Falsiroseomonas</taxon>
    </lineage>
</organism>
<protein>
    <submittedName>
        <fullName evidence="3">SDR family oxidoreductase</fullName>
    </submittedName>
</protein>
<sequence length="263" mass="27756">MIPSLIPEAIPRAALVTGGARRLGQAMALALAEAGFDVAIHFGGSAAEAAETVGRIEALGRRAVALRADLAREAEVAPLLGLASAALGPIGVLVNNASTFERDEWHDATRESWDRHIEANLRAPFVLSQAMARALPDQAEGVIVNLLDQRVWSLTPHFMSYTVSKAGLWTLTQTLALALAPRIRVNAIGPGPAMPSPRQTQAQFDRQCASVPLRHGTGPAEVARALLAILSLPAMTGQMLALDGGQHLQWAPTPLAGATEIDE</sequence>
<dbReference type="Proteomes" id="UP000689967">
    <property type="component" value="Unassembled WGS sequence"/>
</dbReference>
<evidence type="ECO:0000313" key="3">
    <source>
        <dbReference type="EMBL" id="MBU8545194.1"/>
    </source>
</evidence>
<dbReference type="PROSITE" id="PS00061">
    <property type="entry name" value="ADH_SHORT"/>
    <property type="match status" value="1"/>
</dbReference>
<comment type="caution">
    <text evidence="3">The sequence shown here is derived from an EMBL/GenBank/DDBJ whole genome shotgun (WGS) entry which is preliminary data.</text>
</comment>
<accession>A0ABS6H931</accession>
<dbReference type="PANTHER" id="PTHR43639">
    <property type="entry name" value="OXIDOREDUCTASE, SHORT-CHAIN DEHYDROGENASE/REDUCTASE FAMILY (AFU_ORTHOLOGUE AFUA_5G02870)"/>
    <property type="match status" value="1"/>
</dbReference>